<feature type="transmembrane region" description="Helical" evidence="14">
    <location>
        <begin position="371"/>
        <end position="388"/>
    </location>
</feature>
<accession>A0ABT8RWC7</accession>
<feature type="transmembrane region" description="Helical" evidence="14">
    <location>
        <begin position="233"/>
        <end position="251"/>
    </location>
</feature>
<evidence type="ECO:0000313" key="16">
    <source>
        <dbReference type="Proteomes" id="UP001169027"/>
    </source>
</evidence>
<evidence type="ECO:0000256" key="12">
    <source>
        <dbReference type="ARBA" id="ARBA00031030"/>
    </source>
</evidence>
<feature type="transmembrane region" description="Helical" evidence="14">
    <location>
        <begin position="463"/>
        <end position="487"/>
    </location>
</feature>
<comment type="similarity">
    <text evidence="3 13">Belongs to the membrane-bound acyltransferase family.</text>
</comment>
<name>A0ABT8RWC7_9BURK</name>
<reference evidence="15" key="1">
    <citation type="submission" date="2023-06" db="EMBL/GenBank/DDBJ databases">
        <authorList>
            <person name="Jiang Y."/>
            <person name="Liu Q."/>
        </authorList>
    </citation>
    <scope>NUCLEOTIDE SEQUENCE</scope>
    <source>
        <strain evidence="15">CGMCC 1.12090</strain>
    </source>
</reference>
<organism evidence="15 16">
    <name type="scientific">Variovorax ginsengisoli</name>
    <dbReference type="NCBI Taxonomy" id="363844"/>
    <lineage>
        <taxon>Bacteria</taxon>
        <taxon>Pseudomonadati</taxon>
        <taxon>Pseudomonadota</taxon>
        <taxon>Betaproteobacteria</taxon>
        <taxon>Burkholderiales</taxon>
        <taxon>Comamonadaceae</taxon>
        <taxon>Variovorax</taxon>
    </lineage>
</organism>
<feature type="transmembrane region" description="Helical" evidence="14">
    <location>
        <begin position="195"/>
        <end position="212"/>
    </location>
</feature>
<keyword evidence="6 13" id="KW-0808">Transferase</keyword>
<evidence type="ECO:0000256" key="6">
    <source>
        <dbReference type="ARBA" id="ARBA00022679"/>
    </source>
</evidence>
<evidence type="ECO:0000256" key="4">
    <source>
        <dbReference type="ARBA" id="ARBA00016084"/>
    </source>
</evidence>
<evidence type="ECO:0000256" key="14">
    <source>
        <dbReference type="SAM" id="Phobius"/>
    </source>
</evidence>
<evidence type="ECO:0000313" key="15">
    <source>
        <dbReference type="EMBL" id="MDO1530922.1"/>
    </source>
</evidence>
<keyword evidence="16" id="KW-1185">Reference proteome</keyword>
<evidence type="ECO:0000256" key="13">
    <source>
        <dbReference type="PIRNR" id="PIRNR016636"/>
    </source>
</evidence>
<evidence type="ECO:0000256" key="1">
    <source>
        <dbReference type="ARBA" id="ARBA00004651"/>
    </source>
</evidence>
<evidence type="ECO:0000256" key="2">
    <source>
        <dbReference type="ARBA" id="ARBA00005182"/>
    </source>
</evidence>
<dbReference type="PIRSF" id="PIRSF500217">
    <property type="entry name" value="AlgI"/>
    <property type="match status" value="1"/>
</dbReference>
<dbReference type="PANTHER" id="PTHR13285">
    <property type="entry name" value="ACYLTRANSFERASE"/>
    <property type="match status" value="1"/>
</dbReference>
<keyword evidence="9 14" id="KW-1133">Transmembrane helix</keyword>
<proteinExistence type="inferred from homology"/>
<dbReference type="RefSeq" id="WP_301802690.1">
    <property type="nucleotide sequence ID" value="NZ_JAUJZH010000001.1"/>
</dbReference>
<dbReference type="InterPro" id="IPR024194">
    <property type="entry name" value="Ac/AlaTfrase_AlgI/DltB"/>
</dbReference>
<feature type="transmembrane region" description="Helical" evidence="14">
    <location>
        <begin position="6"/>
        <end position="23"/>
    </location>
</feature>
<comment type="subcellular location">
    <subcellularLocation>
        <location evidence="1">Cell membrane</location>
        <topology evidence="1">Multi-pass membrane protein</topology>
    </subcellularLocation>
</comment>
<keyword evidence="11 13" id="KW-0012">Acyltransferase</keyword>
<feature type="transmembrane region" description="Helical" evidence="14">
    <location>
        <begin position="427"/>
        <end position="451"/>
    </location>
</feature>
<dbReference type="InterPro" id="IPR004299">
    <property type="entry name" value="MBOAT_fam"/>
</dbReference>
<feature type="transmembrane region" description="Helical" evidence="14">
    <location>
        <begin position="82"/>
        <end position="100"/>
    </location>
</feature>
<feature type="transmembrane region" description="Helical" evidence="14">
    <location>
        <begin position="154"/>
        <end position="175"/>
    </location>
</feature>
<protein>
    <recommendedName>
        <fullName evidence="4">Probable alginate O-acetylase AlgI</fullName>
    </recommendedName>
    <alternativeName>
        <fullName evidence="12">Alginate biosynthesis protein AlgI</fullName>
    </alternativeName>
</protein>
<evidence type="ECO:0000256" key="7">
    <source>
        <dbReference type="ARBA" id="ARBA00022692"/>
    </source>
</evidence>
<evidence type="ECO:0000256" key="10">
    <source>
        <dbReference type="ARBA" id="ARBA00023136"/>
    </source>
</evidence>
<keyword evidence="8" id="KW-0016">Alginate biosynthesis</keyword>
<evidence type="ECO:0000256" key="3">
    <source>
        <dbReference type="ARBA" id="ARBA00010323"/>
    </source>
</evidence>
<keyword evidence="10 13" id="KW-0472">Membrane</keyword>
<dbReference type="EMBL" id="JAUKVY010000001">
    <property type="protein sequence ID" value="MDO1530922.1"/>
    <property type="molecule type" value="Genomic_DNA"/>
</dbReference>
<comment type="pathway">
    <text evidence="2">Glycan biosynthesis; alginate biosynthesis.</text>
</comment>
<dbReference type="PANTHER" id="PTHR13285:SF23">
    <property type="entry name" value="TEICHOIC ACID D-ALANYLTRANSFERASE"/>
    <property type="match status" value="1"/>
</dbReference>
<feature type="transmembrane region" description="Helical" evidence="14">
    <location>
        <begin position="330"/>
        <end position="351"/>
    </location>
</feature>
<dbReference type="PIRSF" id="PIRSF016636">
    <property type="entry name" value="AlgI_DltB"/>
    <property type="match status" value="1"/>
</dbReference>
<dbReference type="Pfam" id="PF03062">
    <property type="entry name" value="MBOAT"/>
    <property type="match status" value="1"/>
</dbReference>
<evidence type="ECO:0000256" key="5">
    <source>
        <dbReference type="ARBA" id="ARBA00022475"/>
    </source>
</evidence>
<dbReference type="Proteomes" id="UP001169027">
    <property type="component" value="Unassembled WGS sequence"/>
</dbReference>
<dbReference type="InterPro" id="IPR028362">
    <property type="entry name" value="AlgI"/>
</dbReference>
<comment type="caution">
    <text evidence="15">The sequence shown here is derived from an EMBL/GenBank/DDBJ whole genome shotgun (WGS) entry which is preliminary data.</text>
</comment>
<sequence length="497" mass="55939">MLFNSYAFIFFFFPIVLVGFFLIGKRNARAAAGFLALASLFFYGWWSVQALPLLLGSICFNYWAGLRLTPGPGRTDTGRKRMLVFALVVNLGVLAVFKYANFFVANVNDGLLAAGYSPISMLHIALPIGISFYTFTQIAFLVDCWQGKVHERSFVHYVLFVTYFPHLIAGPVLHHAQMMPQFANPATYRVDYDKVALGLAIFVFGLAKKLLIGDPMGEYADLMFNGVHNGMTPTMGTAWVGVLAYTLQIYFDFSGYSDMAVGLSLCLGVQLPLNFNSPYKSTNIIEFWRRWHISLSTFLRDYLYVPLGGNRKGPARRYLNLFLTMLLGGLWHGAAWTFVIWGALHGFFLMVNHLWNAKVRRNAKPGRLARLLGWLLTFVCVMIAWVVFRAESMHAATTIYQAMLGLHGTSDSVFSELGAVPYRKNDFFHTLLVGLFICLVMPPTITLQRWVPQLQALAGRPRLAWVFTALMAAFTVYLLGVCVSKLGSYSPFLYFQF</sequence>
<evidence type="ECO:0000256" key="8">
    <source>
        <dbReference type="ARBA" id="ARBA00022841"/>
    </source>
</evidence>
<dbReference type="InterPro" id="IPR051085">
    <property type="entry name" value="MB_O-acyltransferase"/>
</dbReference>
<evidence type="ECO:0000256" key="9">
    <source>
        <dbReference type="ARBA" id="ARBA00022989"/>
    </source>
</evidence>
<evidence type="ECO:0000256" key="11">
    <source>
        <dbReference type="ARBA" id="ARBA00023315"/>
    </source>
</evidence>
<gene>
    <name evidence="15" type="ORF">Q2T77_01375</name>
</gene>
<feature type="transmembrane region" description="Helical" evidence="14">
    <location>
        <begin position="120"/>
        <end position="142"/>
    </location>
</feature>
<keyword evidence="5 13" id="KW-1003">Cell membrane</keyword>
<keyword evidence="7 14" id="KW-0812">Transmembrane</keyword>